<evidence type="ECO:0000313" key="5">
    <source>
        <dbReference type="EMBL" id="ASS84926.1"/>
    </source>
</evidence>
<dbReference type="PROSITE" id="PS50830">
    <property type="entry name" value="TNASE_3"/>
    <property type="match status" value="1"/>
</dbReference>
<dbReference type="Gene3D" id="2.40.50.90">
    <property type="match status" value="1"/>
</dbReference>
<organism evidence="5">
    <name type="scientific">Klebsiella pneumoniae</name>
    <dbReference type="NCBI Taxonomy" id="573"/>
    <lineage>
        <taxon>Bacteria</taxon>
        <taxon>Pseudomonadati</taxon>
        <taxon>Pseudomonadota</taxon>
        <taxon>Gammaproteobacteria</taxon>
        <taxon>Enterobacterales</taxon>
        <taxon>Enterobacteriaceae</taxon>
        <taxon>Klebsiella/Raoultella group</taxon>
        <taxon>Klebsiella</taxon>
        <taxon>Klebsiella pneumoniae complex</taxon>
    </lineage>
</organism>
<accession>A0A223DQD9</accession>
<feature type="domain" description="TNase-like" evidence="4">
    <location>
        <begin position="28"/>
        <end position="146"/>
    </location>
</feature>
<keyword evidence="5" id="KW-0614">Plasmid</keyword>
<dbReference type="EMBL" id="KY978631">
    <property type="protein sequence ID" value="ASS84926.1"/>
    <property type="molecule type" value="Genomic_DNA"/>
</dbReference>
<keyword evidence="2" id="KW-0255">Endonuclease</keyword>
<dbReference type="GO" id="GO:0004519">
    <property type="term" value="F:endonuclease activity"/>
    <property type="evidence" value="ECO:0007669"/>
    <property type="project" value="UniProtKB-KW"/>
</dbReference>
<dbReference type="SMART" id="SM00318">
    <property type="entry name" value="SNc"/>
    <property type="match status" value="1"/>
</dbReference>
<keyword evidence="3" id="KW-0378">Hydrolase</keyword>
<geneLocation type="plasmid" evidence="5">
    <name>p447-IMP</name>
</geneLocation>
<dbReference type="AlphaFoldDB" id="A0A223DQD9"/>
<dbReference type="InterPro" id="IPR035437">
    <property type="entry name" value="SNase_OB-fold_sf"/>
</dbReference>
<dbReference type="PANTHER" id="PTHR12302">
    <property type="entry name" value="EBNA2 BINDING PROTEIN P100"/>
    <property type="match status" value="1"/>
</dbReference>
<reference evidence="5" key="1">
    <citation type="submission" date="2019-05" db="EMBL/GenBank/DDBJ databases">
        <title>Complete sequence of plasmid p447-IMP harbouring the metallo-beta-lactamase gene blaIMP-8.</title>
        <authorList>
            <person name="Zhan Z."/>
            <person name="Feng J."/>
            <person name="Jiang X."/>
            <person name="Liang Q."/>
            <person name="Liang L."/>
            <person name="Yuan M."/>
            <person name="Fang H."/>
            <person name="Li P."/>
            <person name="Zhou D."/>
        </authorList>
    </citation>
    <scope>NUCLEOTIDE SEQUENCE</scope>
    <source>
        <strain evidence="5">447</strain>
        <plasmid evidence="5">p447-IMP</plasmid>
    </source>
</reference>
<proteinExistence type="predicted"/>
<dbReference type="PANTHER" id="PTHR12302:SF3">
    <property type="entry name" value="SERINE_THREONINE-PROTEIN KINASE 31"/>
    <property type="match status" value="1"/>
</dbReference>
<gene>
    <name evidence="5" type="primary">snc</name>
</gene>
<keyword evidence="1" id="KW-0540">Nuclease</keyword>
<name>A0A223DQD9_KLEPN</name>
<dbReference type="GO" id="GO:0016787">
    <property type="term" value="F:hydrolase activity"/>
    <property type="evidence" value="ECO:0007669"/>
    <property type="project" value="UniProtKB-KW"/>
</dbReference>
<sequence>MGELVMSRLLANLVSVLFFAIFSASAVTKNEVKVIRVIDGDTFVISNDSKHIRMAEIDAPEKTQSYGVESYMTLKNKIEGKVVILDVISQDKYGRLISSVYLNGDSVNRYLVSIGSAWVYEYYCKDKSLYSLQYKSKITKKGLWREDRPLPPWKYRELNK</sequence>
<dbReference type="InterPro" id="IPR016071">
    <property type="entry name" value="Staphylococal_nuclease_OB-fold"/>
</dbReference>
<evidence type="ECO:0000259" key="4">
    <source>
        <dbReference type="PROSITE" id="PS50830"/>
    </source>
</evidence>
<evidence type="ECO:0000256" key="2">
    <source>
        <dbReference type="ARBA" id="ARBA00022759"/>
    </source>
</evidence>
<protein>
    <submittedName>
        <fullName evidence="5">Staphylococcal nuclease homologues domain protein Snc</fullName>
    </submittedName>
</protein>
<dbReference type="Pfam" id="PF00565">
    <property type="entry name" value="SNase"/>
    <property type="match status" value="1"/>
</dbReference>
<dbReference type="SUPFAM" id="SSF50199">
    <property type="entry name" value="Staphylococcal nuclease"/>
    <property type="match status" value="1"/>
</dbReference>
<evidence type="ECO:0000256" key="3">
    <source>
        <dbReference type="ARBA" id="ARBA00022801"/>
    </source>
</evidence>
<evidence type="ECO:0000256" key="1">
    <source>
        <dbReference type="ARBA" id="ARBA00022722"/>
    </source>
</evidence>